<name>A0ABX1SI17_9PSEU</name>
<organism evidence="1 2">
    <name type="scientific">Pseudonocardia acidicola</name>
    <dbReference type="NCBI Taxonomy" id="2724939"/>
    <lineage>
        <taxon>Bacteria</taxon>
        <taxon>Bacillati</taxon>
        <taxon>Actinomycetota</taxon>
        <taxon>Actinomycetes</taxon>
        <taxon>Pseudonocardiales</taxon>
        <taxon>Pseudonocardiaceae</taxon>
        <taxon>Pseudonocardia</taxon>
    </lineage>
</organism>
<dbReference type="EMBL" id="JAAXLA010000059">
    <property type="protein sequence ID" value="NMI00575.1"/>
    <property type="molecule type" value="Genomic_DNA"/>
</dbReference>
<dbReference type="PANTHER" id="PTHR36221:SF1">
    <property type="entry name" value="DUF742 DOMAIN-CONTAINING PROTEIN"/>
    <property type="match status" value="1"/>
</dbReference>
<reference evidence="1 2" key="1">
    <citation type="submission" date="2020-04" db="EMBL/GenBank/DDBJ databases">
        <authorList>
            <person name="Klaysubun C."/>
            <person name="Duangmal K."/>
            <person name="Lipun K."/>
        </authorList>
    </citation>
    <scope>NUCLEOTIDE SEQUENCE [LARGE SCALE GENOMIC DNA]</scope>
    <source>
        <strain evidence="1 2">K10HN5</strain>
    </source>
</reference>
<evidence type="ECO:0000313" key="1">
    <source>
        <dbReference type="EMBL" id="NMI00575.1"/>
    </source>
</evidence>
<dbReference type="PANTHER" id="PTHR36221">
    <property type="entry name" value="DUF742 DOMAIN-CONTAINING PROTEIN"/>
    <property type="match status" value="1"/>
</dbReference>
<comment type="caution">
    <text evidence="1">The sequence shown here is derived from an EMBL/GenBank/DDBJ whole genome shotgun (WGS) entry which is preliminary data.</text>
</comment>
<dbReference type="Proteomes" id="UP000820669">
    <property type="component" value="Unassembled WGS sequence"/>
</dbReference>
<keyword evidence="2" id="KW-1185">Reference proteome</keyword>
<evidence type="ECO:0000313" key="2">
    <source>
        <dbReference type="Proteomes" id="UP000820669"/>
    </source>
</evidence>
<dbReference type="InterPro" id="IPR007995">
    <property type="entry name" value="DUF742"/>
</dbReference>
<sequence>MKEEDGSWYDEEAGPLVRPYFLAGGRSRPARNDLEMITLVVAVAEELGERLGPEYAEILRLCQHPSSVAEVAAMMDLPLMVVKVILSDLIERGYVIFRSPPTTSDLPSPELLQAVLDGIRRI</sequence>
<proteinExistence type="predicted"/>
<dbReference type="Pfam" id="PF05331">
    <property type="entry name" value="DUF742"/>
    <property type="match status" value="1"/>
</dbReference>
<dbReference type="RefSeq" id="WP_169384042.1">
    <property type="nucleotide sequence ID" value="NZ_JAAXLA010000059.1"/>
</dbReference>
<protein>
    <submittedName>
        <fullName evidence="1">DUF742 domain-containing protein</fullName>
    </submittedName>
</protein>
<accession>A0ABX1SI17</accession>
<gene>
    <name evidence="1" type="ORF">HF526_25175</name>
</gene>